<organism evidence="1 2">
    <name type="scientific">Phyllotreta striolata</name>
    <name type="common">Striped flea beetle</name>
    <name type="synonym">Crioceris striolata</name>
    <dbReference type="NCBI Taxonomy" id="444603"/>
    <lineage>
        <taxon>Eukaryota</taxon>
        <taxon>Metazoa</taxon>
        <taxon>Ecdysozoa</taxon>
        <taxon>Arthropoda</taxon>
        <taxon>Hexapoda</taxon>
        <taxon>Insecta</taxon>
        <taxon>Pterygota</taxon>
        <taxon>Neoptera</taxon>
        <taxon>Endopterygota</taxon>
        <taxon>Coleoptera</taxon>
        <taxon>Polyphaga</taxon>
        <taxon>Cucujiformia</taxon>
        <taxon>Chrysomeloidea</taxon>
        <taxon>Chrysomelidae</taxon>
        <taxon>Galerucinae</taxon>
        <taxon>Alticini</taxon>
        <taxon>Phyllotreta</taxon>
    </lineage>
</organism>
<name>A0A9N9TQR4_PHYSR</name>
<accession>A0A9N9TQR4</accession>
<protein>
    <submittedName>
        <fullName evidence="1">Uncharacterized protein</fullName>
    </submittedName>
</protein>
<dbReference type="EMBL" id="OU900096">
    <property type="protein sequence ID" value="CAG9860462.1"/>
    <property type="molecule type" value="Genomic_DNA"/>
</dbReference>
<evidence type="ECO:0000313" key="1">
    <source>
        <dbReference type="EMBL" id="CAG9860462.1"/>
    </source>
</evidence>
<dbReference type="AlphaFoldDB" id="A0A9N9TQR4"/>
<gene>
    <name evidence="1" type="ORF">PHYEVI_LOCUS6815</name>
</gene>
<dbReference type="Proteomes" id="UP001153712">
    <property type="component" value="Chromosome 3"/>
</dbReference>
<evidence type="ECO:0000313" key="2">
    <source>
        <dbReference type="Proteomes" id="UP001153712"/>
    </source>
</evidence>
<sequence length="127" mass="14199">MHCSIINSSNVNRNHLSRHLQFPTNINIQFHANTRYILLHVPVFLSRHPGLLTSPPVRVRTPAHLPSGALLPIPVASFPLPKTSPTQFNGHCENTSKCVVTAFRCHGDPGAPVNHVRRYFILLMLVQ</sequence>
<reference evidence="1" key="1">
    <citation type="submission" date="2022-01" db="EMBL/GenBank/DDBJ databases">
        <authorList>
            <person name="King R."/>
        </authorList>
    </citation>
    <scope>NUCLEOTIDE SEQUENCE</scope>
</reference>
<proteinExistence type="predicted"/>
<keyword evidence="2" id="KW-1185">Reference proteome</keyword>